<comment type="caution">
    <text evidence="1">The sequence shown here is derived from an EMBL/GenBank/DDBJ whole genome shotgun (WGS) entry which is preliminary data.</text>
</comment>
<accession>A0ABU8AUV7</accession>
<dbReference type="RefSeq" id="WP_005484850.1">
    <property type="nucleotide sequence ID" value="NZ_JARULZ010000002.1"/>
</dbReference>
<dbReference type="GeneID" id="96266609"/>
<dbReference type="EMBL" id="JARULZ010000002">
    <property type="protein sequence ID" value="MEH0637464.1"/>
    <property type="molecule type" value="Genomic_DNA"/>
</dbReference>
<keyword evidence="2" id="KW-1185">Reference proteome</keyword>
<dbReference type="Proteomes" id="UP001310290">
    <property type="component" value="Unassembled WGS sequence"/>
</dbReference>
<protein>
    <submittedName>
        <fullName evidence="1">Uncharacterized protein</fullName>
    </submittedName>
</protein>
<proteinExistence type="predicted"/>
<evidence type="ECO:0000313" key="1">
    <source>
        <dbReference type="EMBL" id="MEH0637464.1"/>
    </source>
</evidence>
<evidence type="ECO:0000313" key="2">
    <source>
        <dbReference type="Proteomes" id="UP001310290"/>
    </source>
</evidence>
<organism evidence="1 2">
    <name type="scientific">Streptomyces bottropensis</name>
    <dbReference type="NCBI Taxonomy" id="42235"/>
    <lineage>
        <taxon>Bacteria</taxon>
        <taxon>Bacillati</taxon>
        <taxon>Actinomycetota</taxon>
        <taxon>Actinomycetes</taxon>
        <taxon>Kitasatosporales</taxon>
        <taxon>Streptomycetaceae</taxon>
        <taxon>Streptomyces</taxon>
    </lineage>
</organism>
<gene>
    <name evidence="1" type="ORF">QBA35_29815</name>
</gene>
<name>A0ABU8AUV7_9ACTN</name>
<sequence>MPTEFIDTQACVSRSSMRRPGGSRTFNWPYGANEHEACSHAVGGALQVTADLRLEGLPAVYLAHAADSALIIVAVSRWVGDALTR</sequence>
<reference evidence="1" key="1">
    <citation type="submission" date="2023-04" db="EMBL/GenBank/DDBJ databases">
        <title>Genomic diversity of scab-causing Streptomyces spp. in the province of Quebec, Canada.</title>
        <authorList>
            <person name="Biessy A."/>
            <person name="Cadieux M."/>
            <person name="Ciotola M."/>
            <person name="Filion M."/>
        </authorList>
    </citation>
    <scope>NUCLEOTIDE SEQUENCE</scope>
    <source>
        <strain evidence="1">B21-115</strain>
    </source>
</reference>